<keyword evidence="20" id="KW-1185">Reference proteome</keyword>
<dbReference type="NCBIfam" id="TIGR02847">
    <property type="entry name" value="CyoD"/>
    <property type="match status" value="1"/>
</dbReference>
<keyword evidence="8" id="KW-0249">Electron transport</keyword>
<dbReference type="KEGG" id="melm:C7H73_07240"/>
<feature type="transmembrane region" description="Helical" evidence="18">
    <location>
        <begin position="34"/>
        <end position="56"/>
    </location>
</feature>
<feature type="compositionally biased region" description="Basic and acidic residues" evidence="17">
    <location>
        <begin position="8"/>
        <end position="22"/>
    </location>
</feature>
<dbReference type="EMBL" id="CP027792">
    <property type="protein sequence ID" value="AVP57483.1"/>
    <property type="molecule type" value="Genomic_DNA"/>
</dbReference>
<evidence type="ECO:0000256" key="4">
    <source>
        <dbReference type="ARBA" id="ARBA00014689"/>
    </source>
</evidence>
<dbReference type="RefSeq" id="WP_106846036.1">
    <property type="nucleotide sequence ID" value="NZ_CP027792.1"/>
</dbReference>
<comment type="subunit">
    <text evidence="3">Heterooctamer of two A chains, two B chains, two C chains and two D chains.</text>
</comment>
<dbReference type="GO" id="GO:0019646">
    <property type="term" value="P:aerobic electron transport chain"/>
    <property type="evidence" value="ECO:0007669"/>
    <property type="project" value="TreeGrafter"/>
</dbReference>
<evidence type="ECO:0000256" key="8">
    <source>
        <dbReference type="ARBA" id="ARBA00022982"/>
    </source>
</evidence>
<dbReference type="Pfam" id="PF03626">
    <property type="entry name" value="COX4_pro"/>
    <property type="match status" value="1"/>
</dbReference>
<reference evidence="20" key="1">
    <citation type="submission" date="2018-03" db="EMBL/GenBank/DDBJ databases">
        <title>Genome sequencing of Melaminivora sp. strain SC2-7.</title>
        <authorList>
            <person name="Kim S.-J."/>
            <person name="Heo J."/>
            <person name="Ahn J.-H."/>
            <person name="Kwon S.-W."/>
        </authorList>
    </citation>
    <scope>NUCLEOTIDE SEQUENCE [LARGE SCALE GENOMIC DNA]</scope>
    <source>
        <strain evidence="20">SC2-7</strain>
    </source>
</reference>
<accession>A0A2P1NKC4</accession>
<evidence type="ECO:0000256" key="12">
    <source>
        <dbReference type="ARBA" id="ARBA00025694"/>
    </source>
</evidence>
<evidence type="ECO:0000313" key="19">
    <source>
        <dbReference type="EMBL" id="AVP57483.1"/>
    </source>
</evidence>
<evidence type="ECO:0000256" key="9">
    <source>
        <dbReference type="ARBA" id="ARBA00022989"/>
    </source>
</evidence>
<evidence type="ECO:0000256" key="5">
    <source>
        <dbReference type="ARBA" id="ARBA00022448"/>
    </source>
</evidence>
<evidence type="ECO:0000313" key="20">
    <source>
        <dbReference type="Proteomes" id="UP000241829"/>
    </source>
</evidence>
<dbReference type="PANTHER" id="PTHR36835:SF1">
    <property type="entry name" value="CYTOCHROME BO(3) UBIQUINOL OXIDASE SUBUNIT 4"/>
    <property type="match status" value="1"/>
</dbReference>
<feature type="transmembrane region" description="Helical" evidence="18">
    <location>
        <begin position="95"/>
        <end position="117"/>
    </location>
</feature>
<dbReference type="Proteomes" id="UP000241829">
    <property type="component" value="Chromosome"/>
</dbReference>
<organism evidence="19 20">
    <name type="scientific">Pulveribacter suum</name>
    <dbReference type="NCBI Taxonomy" id="2116657"/>
    <lineage>
        <taxon>Bacteria</taxon>
        <taxon>Pseudomonadati</taxon>
        <taxon>Pseudomonadota</taxon>
        <taxon>Betaproteobacteria</taxon>
        <taxon>Burkholderiales</taxon>
        <taxon>Comamonadaceae</taxon>
        <taxon>Pulveribacter</taxon>
    </lineage>
</organism>
<dbReference type="GO" id="GO:0009486">
    <property type="term" value="F:cytochrome bo3 ubiquinol oxidase activity"/>
    <property type="evidence" value="ECO:0007669"/>
    <property type="project" value="InterPro"/>
</dbReference>
<evidence type="ECO:0000256" key="11">
    <source>
        <dbReference type="ARBA" id="ARBA00023136"/>
    </source>
</evidence>
<sequence length="145" mass="15875">MRAQQLHPAHDTPHGEHHDGHHDGDDLHVSMSDYVRGFVLAVILTVIPFWLVMAGVIQNRATLVVVLGVLAAVQIVVHMVYFLHMNGKVQGGWTLLSTIFAVIFVGVTIAGTLWVMFHMNAHMMPDHANPMAMQPAAPHGHTATP</sequence>
<dbReference type="GO" id="GO:0015078">
    <property type="term" value="F:proton transmembrane transporter activity"/>
    <property type="evidence" value="ECO:0007669"/>
    <property type="project" value="TreeGrafter"/>
</dbReference>
<evidence type="ECO:0000256" key="10">
    <source>
        <dbReference type="ARBA" id="ARBA00023002"/>
    </source>
</evidence>
<dbReference type="GO" id="GO:0009319">
    <property type="term" value="C:cytochrome o ubiquinol oxidase complex"/>
    <property type="evidence" value="ECO:0007669"/>
    <property type="project" value="TreeGrafter"/>
</dbReference>
<dbReference type="AlphaFoldDB" id="A0A2P1NKC4"/>
<comment type="subcellular location">
    <subcellularLocation>
        <location evidence="1">Cell membrane</location>
        <topology evidence="1">Multi-pass membrane protein</topology>
    </subcellularLocation>
</comment>
<feature type="transmembrane region" description="Helical" evidence="18">
    <location>
        <begin position="63"/>
        <end position="83"/>
    </location>
</feature>
<protein>
    <recommendedName>
        <fullName evidence="4">Cytochrome bo(3) ubiquinol oxidase subunit 4</fullName>
    </recommendedName>
    <alternativeName>
        <fullName evidence="16">Cytochrome o ubiquinol oxidase subunit 4</fullName>
    </alternativeName>
    <alternativeName>
        <fullName evidence="13">Oxidase bo(3) subunit 4</fullName>
    </alternativeName>
    <alternativeName>
        <fullName evidence="14">Ubiquinol oxidase polypeptide IV</fullName>
    </alternativeName>
    <alternativeName>
        <fullName evidence="15">Ubiquinol oxidase subunit 4</fullName>
    </alternativeName>
</protein>
<dbReference type="InterPro" id="IPR005171">
    <property type="entry name" value="Cyt_c_oxidase_su4_prok"/>
</dbReference>
<dbReference type="GO" id="GO:0015990">
    <property type="term" value="P:electron transport coupled proton transport"/>
    <property type="evidence" value="ECO:0007669"/>
    <property type="project" value="InterPro"/>
</dbReference>
<evidence type="ECO:0000256" key="3">
    <source>
        <dbReference type="ARBA" id="ARBA00011700"/>
    </source>
</evidence>
<proteinExistence type="inferred from homology"/>
<keyword evidence="11 18" id="KW-0472">Membrane</keyword>
<name>A0A2P1NKC4_9BURK</name>
<evidence type="ECO:0000256" key="17">
    <source>
        <dbReference type="SAM" id="MobiDB-lite"/>
    </source>
</evidence>
<dbReference type="InterPro" id="IPR014210">
    <property type="entry name" value="Cyt_o_ubiqinol_oxidase_su4"/>
</dbReference>
<keyword evidence="9 18" id="KW-1133">Transmembrane helix</keyword>
<dbReference type="GO" id="GO:0005886">
    <property type="term" value="C:plasma membrane"/>
    <property type="evidence" value="ECO:0007669"/>
    <property type="project" value="UniProtKB-SubCell"/>
</dbReference>
<evidence type="ECO:0000256" key="18">
    <source>
        <dbReference type="SAM" id="Phobius"/>
    </source>
</evidence>
<keyword evidence="5" id="KW-0813">Transport</keyword>
<evidence type="ECO:0000256" key="13">
    <source>
        <dbReference type="ARBA" id="ARBA00030071"/>
    </source>
</evidence>
<comment type="similarity">
    <text evidence="2">Belongs to the cytochrome c oxidase bacterial subunit 4 family.</text>
</comment>
<evidence type="ECO:0000256" key="6">
    <source>
        <dbReference type="ARBA" id="ARBA00022475"/>
    </source>
</evidence>
<keyword evidence="6" id="KW-1003">Cell membrane</keyword>
<keyword evidence="10" id="KW-0560">Oxidoreductase</keyword>
<comment type="function">
    <text evidence="12">Cytochrome bo(3) ubiquinol terminal oxidase is the component of the aerobic respiratory chain of E.coli that predominates when cells are grown at high aeration. Has proton pump activity across the membrane in addition to electron transfer, pumping 2 protons/electron.</text>
</comment>
<dbReference type="OrthoDB" id="2375888at2"/>
<evidence type="ECO:0000256" key="1">
    <source>
        <dbReference type="ARBA" id="ARBA00004651"/>
    </source>
</evidence>
<evidence type="ECO:0000256" key="2">
    <source>
        <dbReference type="ARBA" id="ARBA00008079"/>
    </source>
</evidence>
<gene>
    <name evidence="19" type="primary">cyoD</name>
    <name evidence="19" type="ORF">C7H73_07240</name>
</gene>
<dbReference type="InterPro" id="IPR050968">
    <property type="entry name" value="Cytochrome_c_oxidase_bac_sub4"/>
</dbReference>
<evidence type="ECO:0000256" key="7">
    <source>
        <dbReference type="ARBA" id="ARBA00022692"/>
    </source>
</evidence>
<dbReference type="SUPFAM" id="SSF82866">
    <property type="entry name" value="Multidrug efflux transporter AcrB transmembrane domain"/>
    <property type="match status" value="1"/>
</dbReference>
<evidence type="ECO:0000256" key="16">
    <source>
        <dbReference type="ARBA" id="ARBA00032185"/>
    </source>
</evidence>
<dbReference type="PANTHER" id="PTHR36835">
    <property type="entry name" value="CYTOCHROME BO(3) UBIQUINOL OXIDASE SUBUNIT 4"/>
    <property type="match status" value="1"/>
</dbReference>
<feature type="region of interest" description="Disordered" evidence="17">
    <location>
        <begin position="1"/>
        <end position="22"/>
    </location>
</feature>
<evidence type="ECO:0000256" key="15">
    <source>
        <dbReference type="ARBA" id="ARBA00031887"/>
    </source>
</evidence>
<keyword evidence="7 18" id="KW-0812">Transmembrane</keyword>
<evidence type="ECO:0000256" key="14">
    <source>
        <dbReference type="ARBA" id="ARBA00030211"/>
    </source>
</evidence>